<dbReference type="InterPro" id="IPR000600">
    <property type="entry name" value="ROK"/>
</dbReference>
<comment type="similarity">
    <text evidence="1">Belongs to the ROK (NagC/XylR) family.</text>
</comment>
<reference evidence="2" key="2">
    <citation type="submission" date="2021-04" db="EMBL/GenBank/DDBJ databases">
        <authorList>
            <person name="Gilroy R."/>
        </authorList>
    </citation>
    <scope>NUCLEOTIDE SEQUENCE</scope>
    <source>
        <strain evidence="2">ChiGjej6B6-14162</strain>
    </source>
</reference>
<name>A0A9D1XA61_9BACT</name>
<accession>A0A9D1XA61</accession>
<evidence type="ECO:0000313" key="2">
    <source>
        <dbReference type="EMBL" id="HIX75346.1"/>
    </source>
</evidence>
<dbReference type="PANTHER" id="PTHR18964:SF149">
    <property type="entry name" value="BIFUNCTIONAL UDP-N-ACETYLGLUCOSAMINE 2-EPIMERASE_N-ACETYLMANNOSAMINE KINASE"/>
    <property type="match status" value="1"/>
</dbReference>
<dbReference type="Proteomes" id="UP000886740">
    <property type="component" value="Unassembled WGS sequence"/>
</dbReference>
<evidence type="ECO:0000313" key="3">
    <source>
        <dbReference type="Proteomes" id="UP000886740"/>
    </source>
</evidence>
<sequence length="278" mass="30442">MSVYIGVDLGGTNMRAGRVENDCLVAQASEKTPKSPKDTAETIDLLERVIRSVWTPEVSAIGIGVPGLVDRQNGVVYNLVNIPHWDVVPLREILEARFGVRVVIDNDANCFALGERVFGVGRQYENFVGLTLGTGLGGGIIQQGRLLADSNCGSGEFGMMPYRDNILEYYCSGSYFMNIWGVDGKTMYERALKGDAEALEAYRQLGEHIAAAVKIVMLAVDPEMIVFGGSVAAAHALFEKSLWENLRDFAYPNSVKRLRIFFSEMENPAILGAASLCY</sequence>
<dbReference type="InterPro" id="IPR043129">
    <property type="entry name" value="ATPase_NBD"/>
</dbReference>
<dbReference type="CDD" id="cd23763">
    <property type="entry name" value="ASKHA_ATPase_ROK"/>
    <property type="match status" value="1"/>
</dbReference>
<gene>
    <name evidence="2" type="ORF">H9977_09985</name>
</gene>
<dbReference type="Gene3D" id="3.30.420.40">
    <property type="match status" value="2"/>
</dbReference>
<reference evidence="2" key="1">
    <citation type="journal article" date="2021" name="PeerJ">
        <title>Extensive microbial diversity within the chicken gut microbiome revealed by metagenomics and culture.</title>
        <authorList>
            <person name="Gilroy R."/>
            <person name="Ravi A."/>
            <person name="Getino M."/>
            <person name="Pursley I."/>
            <person name="Horton D.L."/>
            <person name="Alikhan N.F."/>
            <person name="Baker D."/>
            <person name="Gharbi K."/>
            <person name="Hall N."/>
            <person name="Watson M."/>
            <person name="Adriaenssens E.M."/>
            <person name="Foster-Nyarko E."/>
            <person name="Jarju S."/>
            <person name="Secka A."/>
            <person name="Antonio M."/>
            <person name="Oren A."/>
            <person name="Chaudhuri R.R."/>
            <person name="La Ragione R."/>
            <person name="Hildebrand F."/>
            <person name="Pallen M.J."/>
        </authorList>
    </citation>
    <scope>NUCLEOTIDE SEQUENCE</scope>
    <source>
        <strain evidence="2">ChiGjej6B6-14162</strain>
    </source>
</reference>
<dbReference type="SUPFAM" id="SSF53067">
    <property type="entry name" value="Actin-like ATPase domain"/>
    <property type="match status" value="1"/>
</dbReference>
<dbReference type="Pfam" id="PF00480">
    <property type="entry name" value="ROK"/>
    <property type="match status" value="1"/>
</dbReference>
<comment type="caution">
    <text evidence="2">The sequence shown here is derived from an EMBL/GenBank/DDBJ whole genome shotgun (WGS) entry which is preliminary data.</text>
</comment>
<proteinExistence type="inferred from homology"/>
<organism evidence="2 3">
    <name type="scientific">Candidatus Parabacteroides intestinipullorum</name>
    <dbReference type="NCBI Taxonomy" id="2838723"/>
    <lineage>
        <taxon>Bacteria</taxon>
        <taxon>Pseudomonadati</taxon>
        <taxon>Bacteroidota</taxon>
        <taxon>Bacteroidia</taxon>
        <taxon>Bacteroidales</taxon>
        <taxon>Tannerellaceae</taxon>
        <taxon>Parabacteroides</taxon>
    </lineage>
</organism>
<protein>
    <submittedName>
        <fullName evidence="2">ROK family protein</fullName>
    </submittedName>
</protein>
<dbReference type="EMBL" id="DXEL01000068">
    <property type="protein sequence ID" value="HIX75346.1"/>
    <property type="molecule type" value="Genomic_DNA"/>
</dbReference>
<dbReference type="AlphaFoldDB" id="A0A9D1XA61"/>
<evidence type="ECO:0000256" key="1">
    <source>
        <dbReference type="ARBA" id="ARBA00006479"/>
    </source>
</evidence>
<dbReference type="PANTHER" id="PTHR18964">
    <property type="entry name" value="ROK (REPRESSOR, ORF, KINASE) FAMILY"/>
    <property type="match status" value="1"/>
</dbReference>